<evidence type="ECO:0000313" key="2">
    <source>
        <dbReference type="EMBL" id="KAF6392703.1"/>
    </source>
</evidence>
<dbReference type="Proteomes" id="UP000558488">
    <property type="component" value="Unassembled WGS sequence"/>
</dbReference>
<organism evidence="2 3">
    <name type="scientific">Pipistrellus kuhlii</name>
    <name type="common">Kuhl's pipistrelle</name>
    <dbReference type="NCBI Taxonomy" id="59472"/>
    <lineage>
        <taxon>Eukaryota</taxon>
        <taxon>Metazoa</taxon>
        <taxon>Chordata</taxon>
        <taxon>Craniata</taxon>
        <taxon>Vertebrata</taxon>
        <taxon>Euteleostomi</taxon>
        <taxon>Mammalia</taxon>
        <taxon>Eutheria</taxon>
        <taxon>Laurasiatheria</taxon>
        <taxon>Chiroptera</taxon>
        <taxon>Yangochiroptera</taxon>
        <taxon>Vespertilionidae</taxon>
        <taxon>Pipistrellus</taxon>
    </lineage>
</organism>
<reference evidence="2 3" key="1">
    <citation type="journal article" date="2020" name="Nature">
        <title>Six reference-quality genomes reveal evolution of bat adaptations.</title>
        <authorList>
            <person name="Jebb D."/>
            <person name="Huang Z."/>
            <person name="Pippel M."/>
            <person name="Hughes G.M."/>
            <person name="Lavrichenko K."/>
            <person name="Devanna P."/>
            <person name="Winkler S."/>
            <person name="Jermiin L.S."/>
            <person name="Skirmuntt E.C."/>
            <person name="Katzourakis A."/>
            <person name="Burkitt-Gray L."/>
            <person name="Ray D.A."/>
            <person name="Sullivan K.A.M."/>
            <person name="Roscito J.G."/>
            <person name="Kirilenko B.M."/>
            <person name="Davalos L.M."/>
            <person name="Corthals A.P."/>
            <person name="Power M.L."/>
            <person name="Jones G."/>
            <person name="Ransome R.D."/>
            <person name="Dechmann D.K.N."/>
            <person name="Locatelli A.G."/>
            <person name="Puechmaille S.J."/>
            <person name="Fedrigo O."/>
            <person name="Jarvis E.D."/>
            <person name="Hiller M."/>
            <person name="Vernes S.C."/>
            <person name="Myers E.W."/>
            <person name="Teeling E.C."/>
        </authorList>
    </citation>
    <scope>NUCLEOTIDE SEQUENCE [LARGE SCALE GENOMIC DNA]</scope>
    <source>
        <strain evidence="2">MPipKuh1</strain>
        <tissue evidence="2">Flight muscle</tissue>
    </source>
</reference>
<evidence type="ECO:0000256" key="1">
    <source>
        <dbReference type="SAM" id="MobiDB-lite"/>
    </source>
</evidence>
<accession>A0A7J8B1K8</accession>
<protein>
    <submittedName>
        <fullName evidence="2">Uncharacterized protein</fullName>
    </submittedName>
</protein>
<dbReference type="AlphaFoldDB" id="A0A7J8B1K8"/>
<evidence type="ECO:0000313" key="3">
    <source>
        <dbReference type="Proteomes" id="UP000558488"/>
    </source>
</evidence>
<name>A0A7J8B1K8_PIPKU</name>
<dbReference type="EMBL" id="JACAGB010000001">
    <property type="protein sequence ID" value="KAF6392703.1"/>
    <property type="molecule type" value="Genomic_DNA"/>
</dbReference>
<sequence length="147" mass="15992">MRVFIHKKSEAGLCSQDSSARQGASSECPFFVVCLNKGSAWETRSQSCIISFLGLGQETRKSPEGTLIRRRKQHKELSFSPTGTITQPSKTSKFVRSLYIPLQTRCSPPPEPNTMHLQAPIGSPSKPTSPFLSVQTPQVSLGSGPTS</sequence>
<keyword evidence="3" id="KW-1185">Reference proteome</keyword>
<feature type="region of interest" description="Disordered" evidence="1">
    <location>
        <begin position="105"/>
        <end position="147"/>
    </location>
</feature>
<proteinExistence type="predicted"/>
<comment type="caution">
    <text evidence="2">The sequence shown here is derived from an EMBL/GenBank/DDBJ whole genome shotgun (WGS) entry which is preliminary data.</text>
</comment>
<feature type="compositionally biased region" description="Polar residues" evidence="1">
    <location>
        <begin position="125"/>
        <end position="147"/>
    </location>
</feature>
<gene>
    <name evidence="2" type="ORF">mPipKuh1_007882</name>
</gene>